<accession>A0A2H1ECU0</accession>
<protein>
    <submittedName>
        <fullName evidence="1">Uncharacterized protein</fullName>
    </submittedName>
</protein>
<evidence type="ECO:0000313" key="2">
    <source>
        <dbReference type="Proteomes" id="UP000231564"/>
    </source>
</evidence>
<gene>
    <name evidence="1" type="ORF">MARIT_2717</name>
</gene>
<dbReference type="GeneID" id="47724176"/>
<name>A0A2H1ECU0_9FLAO</name>
<organism evidence="1 2">
    <name type="scientific">Tenacibaculum maritimum NCIMB 2154</name>
    <dbReference type="NCBI Taxonomy" id="1349785"/>
    <lineage>
        <taxon>Bacteria</taxon>
        <taxon>Pseudomonadati</taxon>
        <taxon>Bacteroidota</taxon>
        <taxon>Flavobacteriia</taxon>
        <taxon>Flavobacteriales</taxon>
        <taxon>Flavobacteriaceae</taxon>
        <taxon>Tenacibaculum</taxon>
    </lineage>
</organism>
<dbReference type="Proteomes" id="UP000231564">
    <property type="component" value="Chromosome MARIT"/>
</dbReference>
<reference evidence="1 2" key="1">
    <citation type="submission" date="2016-11" db="EMBL/GenBank/DDBJ databases">
        <authorList>
            <person name="Jaros S."/>
            <person name="Januszkiewicz K."/>
            <person name="Wedrychowicz H."/>
        </authorList>
    </citation>
    <scope>NUCLEOTIDE SEQUENCE [LARGE SCALE GENOMIC DNA]</scope>
    <source>
        <strain evidence="1">NCIMB 2154T</strain>
    </source>
</reference>
<dbReference type="STRING" id="1349785.GCA_000509405_00034"/>
<proteinExistence type="predicted"/>
<dbReference type="KEGG" id="tmar:MARIT_2717"/>
<dbReference type="EMBL" id="LT634361">
    <property type="protein sequence ID" value="SFZ84369.1"/>
    <property type="molecule type" value="Genomic_DNA"/>
</dbReference>
<dbReference type="AlphaFoldDB" id="A0A2H1ECU0"/>
<evidence type="ECO:0000313" key="1">
    <source>
        <dbReference type="EMBL" id="SFZ84369.1"/>
    </source>
</evidence>
<keyword evidence="2" id="KW-1185">Reference proteome</keyword>
<dbReference type="RefSeq" id="WP_024742589.1">
    <property type="nucleotide sequence ID" value="NZ_BAUG01000132.1"/>
</dbReference>
<sequence>MNVIDISEISKLIKFIEDKNVLSFKLGDNLNHVKKYFTGLDFNEIKNKYFYLLSYMNVEYTFINNSLDTIQIEIDKPSGNCIKIADFSYDSILSELKTNKIPITKEAKGELIILEQNVKLIFNNDYLVEIYFLS</sequence>